<proteinExistence type="predicted"/>
<dbReference type="EMBL" id="BK032511">
    <property type="protein sequence ID" value="DAF44457.1"/>
    <property type="molecule type" value="Genomic_DNA"/>
</dbReference>
<name>A0A8S5S0L9_9CAUD</name>
<evidence type="ECO:0000313" key="1">
    <source>
        <dbReference type="EMBL" id="DAF44457.1"/>
    </source>
</evidence>
<sequence>MLARYKSKSTLCQLNSLKPSYFIPLGINPSLT</sequence>
<protein>
    <submittedName>
        <fullName evidence="1">Uncharacterized protein</fullName>
    </submittedName>
</protein>
<reference evidence="1" key="1">
    <citation type="journal article" date="2021" name="Proc. Natl. Acad. Sci. U.S.A.">
        <title>A Catalog of Tens of Thousands of Viruses from Human Metagenomes Reveals Hidden Associations with Chronic Diseases.</title>
        <authorList>
            <person name="Tisza M.J."/>
            <person name="Buck C.B."/>
        </authorList>
    </citation>
    <scope>NUCLEOTIDE SEQUENCE</scope>
    <source>
        <strain evidence="1">Ct8Lf7</strain>
    </source>
</reference>
<organism evidence="1">
    <name type="scientific">Podoviridae sp. ct8Lf7</name>
    <dbReference type="NCBI Taxonomy" id="2827723"/>
    <lineage>
        <taxon>Viruses</taxon>
        <taxon>Duplodnaviria</taxon>
        <taxon>Heunggongvirae</taxon>
        <taxon>Uroviricota</taxon>
        <taxon>Caudoviricetes</taxon>
    </lineage>
</organism>
<accession>A0A8S5S0L9</accession>